<dbReference type="AlphaFoldDB" id="A0A8J4E159"/>
<dbReference type="Proteomes" id="UP000612585">
    <property type="component" value="Unassembled WGS sequence"/>
</dbReference>
<dbReference type="EMBL" id="BOPG01000037">
    <property type="protein sequence ID" value="GIJ58480.1"/>
    <property type="molecule type" value="Genomic_DNA"/>
</dbReference>
<keyword evidence="2" id="KW-1185">Reference proteome</keyword>
<dbReference type="Gene3D" id="3.40.390.10">
    <property type="entry name" value="Collagenase (Catalytic Domain)"/>
    <property type="match status" value="2"/>
</dbReference>
<evidence type="ECO:0000313" key="1">
    <source>
        <dbReference type="EMBL" id="GIJ58480.1"/>
    </source>
</evidence>
<protein>
    <submittedName>
        <fullName evidence="1">Uncharacterized protein</fullName>
    </submittedName>
</protein>
<gene>
    <name evidence="1" type="ORF">Vau01_059960</name>
</gene>
<comment type="caution">
    <text evidence="1">The sequence shown here is derived from an EMBL/GenBank/DDBJ whole genome shotgun (WGS) entry which is preliminary data.</text>
</comment>
<organism evidence="1 2">
    <name type="scientific">Virgisporangium aurantiacum</name>
    <dbReference type="NCBI Taxonomy" id="175570"/>
    <lineage>
        <taxon>Bacteria</taxon>
        <taxon>Bacillati</taxon>
        <taxon>Actinomycetota</taxon>
        <taxon>Actinomycetes</taxon>
        <taxon>Micromonosporales</taxon>
        <taxon>Micromonosporaceae</taxon>
        <taxon>Virgisporangium</taxon>
    </lineage>
</organism>
<dbReference type="GO" id="GO:0008237">
    <property type="term" value="F:metallopeptidase activity"/>
    <property type="evidence" value="ECO:0007669"/>
    <property type="project" value="InterPro"/>
</dbReference>
<sequence length="785" mass="83500">MPVTSIEWIGSGADDLHLIPGLTGPQLNHLVFVRRTEGNLRLDAVVAPITVTIKANFGGAHPEVQVDAATGAVSLTALPAPPRLLDFLMTVEVKEGANTFNLYRRVVIHNAVTNVWLAPDPLTVHQGTANVVFTLLAEFDDGTYGDLTPWCPPTPPAAADRTYVRATAAAGTPIVGWTPNAGGAVTAQAATGVLTGVAAAGDVNVTATIAAPVTRNATGIARPAAPWTTPVTLDHLGGPGFGALATAANILILPDGFTDAERHDFERQAFKLAQALQTRRYTRPYDVLGKSLNYFSAWVPSRQAGISALGPVRRFNVAGALADAEEVDTAVPDTAATISAAWTVGNPPTPATNDRFLINDCDTLFGLTLGERPRAQRRLPLRAVTYRSTRLAETSIDDFLRNLRVPGGAAVGAMWARGGKDQDRVMVLAHTNRYGGGNTSRTGGGRFIGSNLAQQDHHRIQDATAPRRGKDLVADPVPAGLELIAWVTAAHELAHSFTLEDEYGGSGLLPANRAAGFATAANVQPRSTLLTGVNLDADKVKWRWPRLRAAGVTIGLATSRGGNRWRVVLRPGHTADFARGDVVRFRRRQLLTAGAPSDRFIVTDIAAAGEQIDLEQLFAGAFVPGNFPAGSVLMAPARGPDPNPAGRVFGPDLELMHATVRGRINTTRNPLNAAAADAANPNRPCVGGQPTPTPATNFGPPVPVPNPPQYSSWIVGVYENGATFDCDIYRPTGICLMRQTAFNDAALGTQRAYQFCPVCRYAMVDLVDPSQHRWIDNDFAARYPV</sequence>
<accession>A0A8J4E159</accession>
<dbReference type="InterPro" id="IPR024079">
    <property type="entry name" value="MetalloPept_cat_dom_sf"/>
</dbReference>
<dbReference type="RefSeq" id="WP_203999344.1">
    <property type="nucleotide sequence ID" value="NZ_BOPG01000037.1"/>
</dbReference>
<reference evidence="1" key="1">
    <citation type="submission" date="2021-01" db="EMBL/GenBank/DDBJ databases">
        <title>Whole genome shotgun sequence of Virgisporangium aurantiacum NBRC 16421.</title>
        <authorList>
            <person name="Komaki H."/>
            <person name="Tamura T."/>
        </authorList>
    </citation>
    <scope>NUCLEOTIDE SEQUENCE</scope>
    <source>
        <strain evidence="1">NBRC 16421</strain>
    </source>
</reference>
<proteinExistence type="predicted"/>
<name>A0A8J4E159_9ACTN</name>
<evidence type="ECO:0000313" key="2">
    <source>
        <dbReference type="Proteomes" id="UP000612585"/>
    </source>
</evidence>